<dbReference type="InterPro" id="IPR012337">
    <property type="entry name" value="RNaseH-like_sf"/>
</dbReference>
<dbReference type="InterPro" id="IPR000467">
    <property type="entry name" value="G_patch_dom"/>
</dbReference>
<feature type="compositionally biased region" description="Pro residues" evidence="1">
    <location>
        <begin position="26"/>
        <end position="35"/>
    </location>
</feature>
<evidence type="ECO:0000313" key="3">
    <source>
        <dbReference type="EMBL" id="SPC73525.1"/>
    </source>
</evidence>
<dbReference type="PROSITE" id="PS50174">
    <property type="entry name" value="G_PATCH"/>
    <property type="match status" value="1"/>
</dbReference>
<dbReference type="InterPro" id="IPR043128">
    <property type="entry name" value="Rev_trsase/Diguanyl_cyclase"/>
</dbReference>
<evidence type="ECO:0000259" key="2">
    <source>
        <dbReference type="PROSITE" id="PS50174"/>
    </source>
</evidence>
<dbReference type="SUPFAM" id="SSF56672">
    <property type="entry name" value="DNA/RNA polymerases"/>
    <property type="match status" value="1"/>
</dbReference>
<dbReference type="Gene3D" id="3.10.10.10">
    <property type="entry name" value="HIV Type 1 Reverse Transcriptase, subunit A, domain 1"/>
    <property type="match status" value="1"/>
</dbReference>
<sequence length="957" mass="108828">MENGKIERNEGRATFKKTHGKLAKIPPKPIVPPPSQLNFIEDEEFIFAVDDEVKHPGREDLEREVPNLKSVEKFGKGKGITRPDKEEDRHRDTILGALAKKEVPVTTSPEEVPRVLVDNGSALNVFLLKTAITLGIKEGQLSLSSLTIKAYDNNSSRSVKGTFEVPCKTGPVNAVVFHVLNIPTSYNLLLGKAWMHLLGIVPSTLHQKLRLPWKEGILTILGDREISTDWVEKKAKEGKTAKVENIMVIEPRVIVLMEKMGYTHGIGLGKFGQWITEMIKVHTQKATCKYGLGYKEDMKVTLKNKKTLNGNFIKAGESFPYYGFPKLWVRNEEKLSGLEIFFNSKLTLKDTLEEEDTKVGKIEAEDWVDYLGPKAMQFFNQDAMSGINLDIAQHRIPTLPEVKPVKQKLCCMKPEWMLKIKEEVFKQLKVGFIKAMEQTDWVANIVSESKKDGRVQMCVDFRDLNKSCPKDNFPLSHIDVLVDNTVGIALMSFMDGFSGYNTIHMAPEDMTKTTFVTEWGIYCYTVMPFGLKNVGATYQRMATTLLHDMMHKEVEVYIDDMIVKSKIRGEHPANLRKFFKRIQDYKLRENPKNGMTIVKKPSRLSKEYLTNPPVLKPVEPGRPFLLYLSIIDEALESMLAQEDGDGSEHAIYYLSKKLKDYETRYTAVEKSCFTLVWAVQKWLILLAEFDLTYVARNTIKGRAIAEFCAGHPANGEALNDDFPDEEILTTEVSNLWRMYFNGAANQYGYGIGVLLVAPNGSHIPLFVKLNFIATNNVAEYEADILGLKALLAIKKALPVHEEKIDALNNDLHGGKPWFTDIQRFVEDGSYPEGADKKDRRALRLVATQYIIYGRVIYKRSYEGIQLRCVDEVEAERLINEGYRTSIRTSIGATPYSLVYGMETILLVELEAESLRIVMKAQVLEAEWIKGRYEQLLLSDEERLKGLYHVQDYQRRMA</sequence>
<dbReference type="EMBL" id="OIVN01000061">
    <property type="protein sequence ID" value="SPC73525.1"/>
    <property type="molecule type" value="Genomic_DNA"/>
</dbReference>
<feature type="region of interest" description="Disordered" evidence="1">
    <location>
        <begin position="1"/>
        <end position="35"/>
    </location>
</feature>
<feature type="compositionally biased region" description="Basic and acidic residues" evidence="1">
    <location>
        <begin position="1"/>
        <end position="13"/>
    </location>
</feature>
<organism evidence="3">
    <name type="scientific">Fagus sylvatica</name>
    <name type="common">Beechnut</name>
    <dbReference type="NCBI Taxonomy" id="28930"/>
    <lineage>
        <taxon>Eukaryota</taxon>
        <taxon>Viridiplantae</taxon>
        <taxon>Streptophyta</taxon>
        <taxon>Embryophyta</taxon>
        <taxon>Tracheophyta</taxon>
        <taxon>Spermatophyta</taxon>
        <taxon>Magnoliopsida</taxon>
        <taxon>eudicotyledons</taxon>
        <taxon>Gunneridae</taxon>
        <taxon>Pentapetalae</taxon>
        <taxon>rosids</taxon>
        <taxon>fabids</taxon>
        <taxon>Fagales</taxon>
        <taxon>Fagaceae</taxon>
        <taxon>Fagus</taxon>
    </lineage>
</organism>
<dbReference type="CDD" id="cd01647">
    <property type="entry name" value="RT_LTR"/>
    <property type="match status" value="1"/>
</dbReference>
<dbReference type="AlphaFoldDB" id="A0A2N9EFI5"/>
<dbReference type="GO" id="GO:0003676">
    <property type="term" value="F:nucleic acid binding"/>
    <property type="evidence" value="ECO:0007669"/>
    <property type="project" value="InterPro"/>
</dbReference>
<dbReference type="Gene3D" id="3.30.420.10">
    <property type="entry name" value="Ribonuclease H-like superfamily/Ribonuclease H"/>
    <property type="match status" value="1"/>
</dbReference>
<dbReference type="Pfam" id="PF00078">
    <property type="entry name" value="RVT_1"/>
    <property type="match status" value="1"/>
</dbReference>
<evidence type="ECO:0000256" key="1">
    <source>
        <dbReference type="SAM" id="MobiDB-lite"/>
    </source>
</evidence>
<dbReference type="PANTHER" id="PTHR48475">
    <property type="entry name" value="RIBONUCLEASE H"/>
    <property type="match status" value="1"/>
</dbReference>
<dbReference type="InterPro" id="IPR041577">
    <property type="entry name" value="RT_RNaseH_2"/>
</dbReference>
<dbReference type="Pfam" id="PF01585">
    <property type="entry name" value="G-patch"/>
    <property type="match status" value="1"/>
</dbReference>
<feature type="domain" description="G-patch" evidence="2">
    <location>
        <begin position="256"/>
        <end position="297"/>
    </location>
</feature>
<dbReference type="Gene3D" id="3.30.70.270">
    <property type="match status" value="1"/>
</dbReference>
<dbReference type="InterPro" id="IPR036397">
    <property type="entry name" value="RNaseH_sf"/>
</dbReference>
<proteinExistence type="predicted"/>
<dbReference type="InterPro" id="IPR043502">
    <property type="entry name" value="DNA/RNA_pol_sf"/>
</dbReference>
<gene>
    <name evidence="3" type="ORF">FSB_LOCUS1407</name>
</gene>
<dbReference type="Pfam" id="PF17919">
    <property type="entry name" value="RT_RNaseH_2"/>
    <property type="match status" value="1"/>
</dbReference>
<dbReference type="CDD" id="cd00303">
    <property type="entry name" value="retropepsin_like"/>
    <property type="match status" value="1"/>
</dbReference>
<dbReference type="SUPFAM" id="SSF53098">
    <property type="entry name" value="Ribonuclease H-like"/>
    <property type="match status" value="1"/>
</dbReference>
<dbReference type="InterPro" id="IPR000477">
    <property type="entry name" value="RT_dom"/>
</dbReference>
<accession>A0A2N9EFI5</accession>
<name>A0A2N9EFI5_FAGSY</name>
<reference evidence="3" key="1">
    <citation type="submission" date="2018-02" db="EMBL/GenBank/DDBJ databases">
        <authorList>
            <person name="Cohen D.B."/>
            <person name="Kent A.D."/>
        </authorList>
    </citation>
    <scope>NUCLEOTIDE SEQUENCE</scope>
</reference>
<dbReference type="PANTHER" id="PTHR48475:SF1">
    <property type="entry name" value="RNASE H TYPE-1 DOMAIN-CONTAINING PROTEIN"/>
    <property type="match status" value="1"/>
</dbReference>
<protein>
    <recommendedName>
        <fullName evidence="2">G-patch domain-containing protein</fullName>
    </recommendedName>
</protein>